<feature type="domain" description="Flagella basal body P-ring formation protein FlgA SAF" evidence="2">
    <location>
        <begin position="159"/>
        <end position="281"/>
    </location>
</feature>
<evidence type="ECO:0000313" key="4">
    <source>
        <dbReference type="Proteomes" id="UP000443582"/>
    </source>
</evidence>
<keyword evidence="1" id="KW-0732">Signal</keyword>
<evidence type="ECO:0000313" key="3">
    <source>
        <dbReference type="EMBL" id="RZF22966.1"/>
    </source>
</evidence>
<feature type="signal peptide" evidence="1">
    <location>
        <begin position="1"/>
        <end position="21"/>
    </location>
</feature>
<name>A0ABY0IM59_9BACT</name>
<evidence type="ECO:0000259" key="2">
    <source>
        <dbReference type="Pfam" id="PF13144"/>
    </source>
</evidence>
<dbReference type="NCBIfam" id="TIGR03170">
    <property type="entry name" value="flgA_cterm"/>
    <property type="match status" value="1"/>
</dbReference>
<dbReference type="Proteomes" id="UP000443582">
    <property type="component" value="Unassembled WGS sequence"/>
</dbReference>
<dbReference type="PROSITE" id="PS51257">
    <property type="entry name" value="PROKAR_LIPOPROTEIN"/>
    <property type="match status" value="1"/>
</dbReference>
<keyword evidence="3" id="KW-0966">Cell projection</keyword>
<dbReference type="PANTHER" id="PTHR36307:SF1">
    <property type="entry name" value="FLAGELLA BASAL BODY P-RING FORMATION PROTEIN FLGA"/>
    <property type="match status" value="1"/>
</dbReference>
<dbReference type="Pfam" id="PF13144">
    <property type="entry name" value="ChapFlgA"/>
    <property type="match status" value="1"/>
</dbReference>
<dbReference type="Gene3D" id="2.30.30.760">
    <property type="match status" value="1"/>
</dbReference>
<keyword evidence="3" id="KW-0969">Cilium</keyword>
<proteinExistence type="predicted"/>
<dbReference type="InterPro" id="IPR017585">
    <property type="entry name" value="SAF_FlgA"/>
</dbReference>
<sequence length="283" mass="32074">MIKKLIIPFLFTSLTSSMTSACKVSFADKVYRVNNARVTFTQQGCNRSQIEILNEILQEVTGNLNLHHSRELAQNQIQLMTKETVFVSLEDSIKNQFSIPHNWKVEFHSRKPLESISVDRLTSLEFACNQCKKLGRNKVKITYDNKIKWLDIEVKKPVKAVVATNEINLSYKSIDKNNVKKKTIYTTDEKAVFKNIEEIPFYKSNKVISPGEVIKKRDLTPINLVSFGVPVKVTLINNGIKLSGTGTPLSVGKLEDFIKVKNVKTNKVYTAKVVGLNEVKVEL</sequence>
<organism evidence="3 4">
    <name type="scientific">Halobacteriovorax vibrionivorans</name>
    <dbReference type="NCBI Taxonomy" id="2152716"/>
    <lineage>
        <taxon>Bacteria</taxon>
        <taxon>Pseudomonadati</taxon>
        <taxon>Bdellovibrionota</taxon>
        <taxon>Bacteriovoracia</taxon>
        <taxon>Bacteriovoracales</taxon>
        <taxon>Halobacteriovoraceae</taxon>
        <taxon>Halobacteriovorax</taxon>
    </lineage>
</organism>
<dbReference type="EMBL" id="QDKL01000001">
    <property type="protein sequence ID" value="RZF22966.1"/>
    <property type="molecule type" value="Genomic_DNA"/>
</dbReference>
<keyword evidence="4" id="KW-1185">Reference proteome</keyword>
<gene>
    <name evidence="3" type="primary">flgA</name>
    <name evidence="3" type="ORF">DAY19_04125</name>
</gene>
<dbReference type="RefSeq" id="WP_114705908.1">
    <property type="nucleotide sequence ID" value="NZ_QDKL01000001.1"/>
</dbReference>
<accession>A0ABY0IM59</accession>
<protein>
    <submittedName>
        <fullName evidence="3">Flagellar basal body P-ring formation protein FlgA</fullName>
    </submittedName>
</protein>
<reference evidence="4" key="1">
    <citation type="journal article" date="2019" name="Int. J. Syst. Evol. Microbiol.">
        <title>Halobacteriovorax valvorus sp. nov., a novel prokaryotic predator isolated from coastal seawater of China.</title>
        <authorList>
            <person name="Chen M.-X."/>
        </authorList>
    </citation>
    <scope>NUCLEOTIDE SEQUENCE [LARGE SCALE GENOMIC DNA]</scope>
    <source>
        <strain evidence="4">BL9</strain>
    </source>
</reference>
<dbReference type="PANTHER" id="PTHR36307">
    <property type="entry name" value="FLAGELLA BASAL BODY P-RING FORMATION PROTEIN FLGA"/>
    <property type="match status" value="1"/>
</dbReference>
<keyword evidence="3" id="KW-0282">Flagellum</keyword>
<feature type="chain" id="PRO_5047192672" evidence="1">
    <location>
        <begin position="22"/>
        <end position="283"/>
    </location>
</feature>
<comment type="caution">
    <text evidence="3">The sequence shown here is derived from an EMBL/GenBank/DDBJ whole genome shotgun (WGS) entry which is preliminary data.</text>
</comment>
<dbReference type="InterPro" id="IPR039246">
    <property type="entry name" value="Flagellar_FlgA"/>
</dbReference>
<evidence type="ECO:0000256" key="1">
    <source>
        <dbReference type="SAM" id="SignalP"/>
    </source>
</evidence>